<protein>
    <submittedName>
        <fullName evidence="3">YHYH domain-containing protein</fullName>
    </submittedName>
</protein>
<evidence type="ECO:0000313" key="2">
    <source>
        <dbReference type="EMBL" id="PYE47786.1"/>
    </source>
</evidence>
<dbReference type="Proteomes" id="UP000247790">
    <property type="component" value="Unassembled WGS sequence"/>
</dbReference>
<dbReference type="EMBL" id="CP054614">
    <property type="protein sequence ID" value="QKS59104.1"/>
    <property type="molecule type" value="Genomic_DNA"/>
</dbReference>
<evidence type="ECO:0000313" key="3">
    <source>
        <dbReference type="EMBL" id="QKS59104.1"/>
    </source>
</evidence>
<keyword evidence="1" id="KW-0732">Signal</keyword>
<dbReference type="Proteomes" id="UP000509327">
    <property type="component" value="Chromosome"/>
</dbReference>
<dbReference type="AlphaFoldDB" id="A0A2V4WJZ3"/>
<feature type="signal peptide" evidence="1">
    <location>
        <begin position="1"/>
        <end position="23"/>
    </location>
</feature>
<proteinExistence type="predicted"/>
<feature type="chain" id="PRO_5015928468" evidence="1">
    <location>
        <begin position="24"/>
        <end position="56"/>
    </location>
</feature>
<evidence type="ECO:0000256" key="1">
    <source>
        <dbReference type="SAM" id="SignalP"/>
    </source>
</evidence>
<gene>
    <name evidence="2" type="ORF">DFQ00_11185</name>
    <name evidence="3" type="ORF">HUB98_24810</name>
</gene>
<evidence type="ECO:0000313" key="4">
    <source>
        <dbReference type="Proteomes" id="UP000247790"/>
    </source>
</evidence>
<dbReference type="RefSeq" id="WP_110897711.1">
    <property type="nucleotide sequence ID" value="NZ_CP054614.1"/>
</dbReference>
<dbReference type="OrthoDB" id="1656058at2"/>
<name>A0A2V4WJZ3_PAEBA</name>
<dbReference type="EMBL" id="QJSW01000011">
    <property type="protein sequence ID" value="PYE47786.1"/>
    <property type="molecule type" value="Genomic_DNA"/>
</dbReference>
<accession>A0A2V4WJZ3</accession>
<dbReference type="NCBIfam" id="NF033223">
    <property type="entry name" value="YHYH_alt"/>
    <property type="match status" value="1"/>
</dbReference>
<dbReference type="InterPro" id="IPR047773">
    <property type="entry name" value="YHYH_dom_bact"/>
</dbReference>
<sequence length="56" mass="6141">MKKGWIIVLSLILLLGVTSSAYAHSGRLDKNGGHNCSAKSIKKGLCTGYHYHKKKK</sequence>
<reference evidence="3 5" key="2">
    <citation type="submission" date="2020-06" db="EMBL/GenBank/DDBJ databases">
        <title>Complete genome of Paenibacillus barcinonensis KACC11450.</title>
        <authorList>
            <person name="Kim M."/>
            <person name="Park Y.-J."/>
            <person name="Shin J.-H."/>
        </authorList>
    </citation>
    <scope>NUCLEOTIDE SEQUENCE [LARGE SCALE GENOMIC DNA]</scope>
    <source>
        <strain evidence="3 5">KACC11450</strain>
    </source>
</reference>
<organism evidence="2 4">
    <name type="scientific">Paenibacillus barcinonensis</name>
    <dbReference type="NCBI Taxonomy" id="198119"/>
    <lineage>
        <taxon>Bacteria</taxon>
        <taxon>Bacillati</taxon>
        <taxon>Bacillota</taxon>
        <taxon>Bacilli</taxon>
        <taxon>Bacillales</taxon>
        <taxon>Paenibacillaceae</taxon>
        <taxon>Paenibacillus</taxon>
    </lineage>
</organism>
<evidence type="ECO:0000313" key="5">
    <source>
        <dbReference type="Proteomes" id="UP000509327"/>
    </source>
</evidence>
<reference evidence="2 4" key="1">
    <citation type="submission" date="2018-06" db="EMBL/GenBank/DDBJ databases">
        <title>Genomic Encyclopedia of Type Strains, Phase III (KMG-III): the genomes of soil and plant-associated and newly described type strains.</title>
        <authorList>
            <person name="Whitman W."/>
        </authorList>
    </citation>
    <scope>NUCLEOTIDE SEQUENCE [LARGE SCALE GENOMIC DNA]</scope>
    <source>
        <strain evidence="2 4">CECT 7022</strain>
    </source>
</reference>
<keyword evidence="5" id="KW-1185">Reference proteome</keyword>